<dbReference type="InterPro" id="IPR015421">
    <property type="entry name" value="PyrdxlP-dep_Trfase_major"/>
</dbReference>
<proteinExistence type="inferred from homology"/>
<keyword evidence="3" id="KW-0808">Transferase</keyword>
<dbReference type="GO" id="GO:0005739">
    <property type="term" value="C:mitochondrion"/>
    <property type="evidence" value="ECO:0007669"/>
    <property type="project" value="UniProtKB-SubCell"/>
</dbReference>
<dbReference type="GO" id="GO:0004015">
    <property type="term" value="F:adenosylmethionine-8-amino-7-oxononanoate transaminase activity"/>
    <property type="evidence" value="ECO:0007669"/>
    <property type="project" value="TreeGrafter"/>
</dbReference>
<dbReference type="InterPro" id="IPR049704">
    <property type="entry name" value="Aminotrans_3_PPA_site"/>
</dbReference>
<dbReference type="AlphaFoldDB" id="A0A3M7EI52"/>
<name>A0A3M7EI52_HORWE</name>
<dbReference type="OrthoDB" id="425114at2759"/>
<evidence type="ECO:0000256" key="2">
    <source>
        <dbReference type="ARBA" id="ARBA00022576"/>
    </source>
</evidence>
<reference evidence="4 5" key="1">
    <citation type="journal article" date="2018" name="BMC Genomics">
        <title>Genomic evidence for intraspecific hybridization in a clonal and extremely halotolerant yeast.</title>
        <authorList>
            <person name="Gostincar C."/>
            <person name="Stajich J.E."/>
            <person name="Zupancic J."/>
            <person name="Zalar P."/>
            <person name="Gunde-Cimerman N."/>
        </authorList>
    </citation>
    <scope>NUCLEOTIDE SEQUENCE [LARGE SCALE GENOMIC DNA]</scope>
    <source>
        <strain evidence="4 5">EXF-2682</strain>
    </source>
</reference>
<accession>A0A3M7EI52</accession>
<evidence type="ECO:0000256" key="3">
    <source>
        <dbReference type="ARBA" id="ARBA00022679"/>
    </source>
</evidence>
<gene>
    <name evidence="4" type="ORF">D0863_02367</name>
</gene>
<dbReference type="HAMAP" id="MF_00336">
    <property type="entry name" value="BioD"/>
    <property type="match status" value="1"/>
</dbReference>
<dbReference type="InterPro" id="IPR004472">
    <property type="entry name" value="DTB_synth_BioD"/>
</dbReference>
<dbReference type="GO" id="GO:0004141">
    <property type="term" value="F:dethiobiotin synthase activity"/>
    <property type="evidence" value="ECO:0007669"/>
    <property type="project" value="InterPro"/>
</dbReference>
<dbReference type="PROSITE" id="PS00600">
    <property type="entry name" value="AA_TRANSFER_CLASS_3"/>
    <property type="match status" value="1"/>
</dbReference>
<organism evidence="4 5">
    <name type="scientific">Hortaea werneckii</name>
    <name type="common">Black yeast</name>
    <name type="synonym">Cladosporium werneckii</name>
    <dbReference type="NCBI Taxonomy" id="91943"/>
    <lineage>
        <taxon>Eukaryota</taxon>
        <taxon>Fungi</taxon>
        <taxon>Dikarya</taxon>
        <taxon>Ascomycota</taxon>
        <taxon>Pezizomycotina</taxon>
        <taxon>Dothideomycetes</taxon>
        <taxon>Dothideomycetidae</taxon>
        <taxon>Mycosphaerellales</taxon>
        <taxon>Teratosphaeriaceae</taxon>
        <taxon>Hortaea</taxon>
    </lineage>
</organism>
<dbReference type="GO" id="GO:0030170">
    <property type="term" value="F:pyridoxal phosphate binding"/>
    <property type="evidence" value="ECO:0007669"/>
    <property type="project" value="InterPro"/>
</dbReference>
<dbReference type="UniPathway" id="UPA00078"/>
<dbReference type="SUPFAM" id="SSF53383">
    <property type="entry name" value="PLP-dependent transferases"/>
    <property type="match status" value="1"/>
</dbReference>
<dbReference type="PANTHER" id="PTHR42684:SF3">
    <property type="entry name" value="ADENOSYLMETHIONINE-8-AMINO-7-OXONONANOATE AMINOTRANSFERASE"/>
    <property type="match status" value="1"/>
</dbReference>
<dbReference type="InterPro" id="IPR027417">
    <property type="entry name" value="P-loop_NTPase"/>
</dbReference>
<dbReference type="InterPro" id="IPR005814">
    <property type="entry name" value="Aminotrans_3"/>
</dbReference>
<dbReference type="VEuPathDB" id="FungiDB:BTJ68_01279"/>
<dbReference type="SUPFAM" id="SSF52540">
    <property type="entry name" value="P-loop containing nucleoside triphosphate hydrolases"/>
    <property type="match status" value="1"/>
</dbReference>
<evidence type="ECO:0000313" key="5">
    <source>
        <dbReference type="Proteomes" id="UP000269276"/>
    </source>
</evidence>
<protein>
    <recommendedName>
        <fullName evidence="6">Dethiobiotin synthase</fullName>
    </recommendedName>
</protein>
<comment type="caution">
    <text evidence="4">The sequence shown here is derived from an EMBL/GenBank/DDBJ whole genome shotgun (WGS) entry which is preliminary data.</text>
</comment>
<dbReference type="EMBL" id="QWIP01000050">
    <property type="protein sequence ID" value="RMY75816.1"/>
    <property type="molecule type" value="Genomic_DNA"/>
</dbReference>
<evidence type="ECO:0000313" key="4">
    <source>
        <dbReference type="EMBL" id="RMY75816.1"/>
    </source>
</evidence>
<sequence>MALLGPPASRFGGVPRPARSHINLQLHVARQTPFESAVGSALWPKLRALQVYGANTGVGKTIFSSILCRALQKRFPKTHYIKPISTGPQDEADDGHLSTLSQNIRAKCLYQFAEPVSPHIAARSSPEPVTDDSVLAALYAELSSYATGEDGNVIVETAGGVLSPSPSGSSQADLYRPLRLPVFLVGDHQLGGIGTTISAWESLHIRGYDVQSVGLFSESIYDNHSYLKDYFAERDVHTFSIPPPPERNADAVQDAQAMRQYYEHSCSLPNVTSFTKRFIEGHDKRISDLKAMPAEADKAIWHPFMQHRERSKDTIVAMDSAYGDYFQTYSTQRDQQQTAGSTEPAVLKPAFDGSASWWTQGLGHGNPQLALTAAHAAGRYGHVMFAGAVHEPALTLAQTLINQMGNPKLSKVFYTDNGSTGMEVAVKMALRASTVRNGWSADDEVIILGLKNSYHGDTIGTMDCSEPSIYNKKVEWYSGRGHWLDFPQVKMRKGQWIVEAPEELEHEHEGFSQTRQFDSLDDVFDFEKRPQDAAFYREYCSGVVEGLKKQGKKLGALIMEPVILGAGGMMLADPLFQRCLVEAVRTSGLESKNTQDWDGMPVIFDEVFTGLYRLGRFSAASFLDVHPDIVVNAKLLTGGLLPLCTTTASEPIFETFLSDDKSDALLHGHSYTAHAVGCAVANQSLDTMMKMERKGDWKAFEESWTDPGHLSQLPADRKVGAWSMWSNAFIKAISQRSNVDYVFALGSVLAISLKDPAGASYASTAATGLRDKLFTGAAGEQWVIHSRVLGNVLYLMAAITTKKETLEIIEEKVFTALE</sequence>
<dbReference type="GO" id="GO:0005524">
    <property type="term" value="F:ATP binding"/>
    <property type="evidence" value="ECO:0007669"/>
    <property type="project" value="InterPro"/>
</dbReference>
<dbReference type="PANTHER" id="PTHR42684">
    <property type="entry name" value="ADENOSYLMETHIONINE-8-AMINO-7-OXONONANOATE AMINOTRANSFERASE"/>
    <property type="match status" value="1"/>
</dbReference>
<dbReference type="Proteomes" id="UP000269276">
    <property type="component" value="Unassembled WGS sequence"/>
</dbReference>
<dbReference type="Gene3D" id="3.40.640.10">
    <property type="entry name" value="Type I PLP-dependent aspartate aminotransferase-like (Major domain)"/>
    <property type="match status" value="1"/>
</dbReference>
<evidence type="ECO:0000256" key="1">
    <source>
        <dbReference type="ARBA" id="ARBA00004173"/>
    </source>
</evidence>
<comment type="subcellular location">
    <subcellularLocation>
        <location evidence="1">Mitochondrion</location>
    </subcellularLocation>
</comment>
<dbReference type="NCBIfam" id="TIGR00347">
    <property type="entry name" value="bioD"/>
    <property type="match status" value="1"/>
</dbReference>
<dbReference type="InterPro" id="IPR015424">
    <property type="entry name" value="PyrdxlP-dep_Trfase"/>
</dbReference>
<dbReference type="Gene3D" id="3.40.50.300">
    <property type="entry name" value="P-loop containing nucleotide triphosphate hydrolases"/>
    <property type="match status" value="1"/>
</dbReference>
<dbReference type="Pfam" id="PF00202">
    <property type="entry name" value="Aminotran_3"/>
    <property type="match status" value="1"/>
</dbReference>
<dbReference type="GO" id="GO:0000287">
    <property type="term" value="F:magnesium ion binding"/>
    <property type="evidence" value="ECO:0007669"/>
    <property type="project" value="InterPro"/>
</dbReference>
<dbReference type="CDD" id="cd03109">
    <property type="entry name" value="DTBS"/>
    <property type="match status" value="1"/>
</dbReference>
<dbReference type="FunFam" id="3.90.1150.10:FF:000080">
    <property type="entry name" value="Bifunctional dethiobiotin synthetase/adenosylmethionine-8-amino-7-oxononanoate aminotransferase"/>
    <property type="match status" value="1"/>
</dbReference>
<keyword evidence="2" id="KW-0032">Aminotransferase</keyword>
<dbReference type="Pfam" id="PF13500">
    <property type="entry name" value="AAA_26"/>
    <property type="match status" value="1"/>
</dbReference>
<evidence type="ECO:0008006" key="6">
    <source>
        <dbReference type="Google" id="ProtNLM"/>
    </source>
</evidence>
<dbReference type="GO" id="GO:0009102">
    <property type="term" value="P:biotin biosynthetic process"/>
    <property type="evidence" value="ECO:0007669"/>
    <property type="project" value="UniProtKB-UniPathway"/>
</dbReference>